<reference evidence="6" key="1">
    <citation type="submission" date="2019-07" db="EMBL/GenBank/DDBJ databases">
        <title>Bacillus alkalisoli sp. nov. isolated from saline soil.</title>
        <authorList>
            <person name="Sun J.-Q."/>
            <person name="Xu L."/>
        </authorList>
    </citation>
    <scope>NUCLEOTIDE SEQUENCE [LARGE SCALE GENOMIC DNA]</scope>
    <source>
        <strain evidence="6">M4U3P1</strain>
    </source>
</reference>
<dbReference type="KEGG" id="psua:FLK61_37385"/>
<dbReference type="GO" id="GO:0003677">
    <property type="term" value="F:DNA binding"/>
    <property type="evidence" value="ECO:0007669"/>
    <property type="project" value="UniProtKB-UniRule"/>
</dbReference>
<evidence type="ECO:0000313" key="5">
    <source>
        <dbReference type="EMBL" id="QKS72310.1"/>
    </source>
</evidence>
<dbReference type="PANTHER" id="PTHR43479:SF8">
    <property type="entry name" value="TRANSCRIPTIONAL REGULATOR, TETR FAMILY"/>
    <property type="match status" value="1"/>
</dbReference>
<evidence type="ECO:0000256" key="3">
    <source>
        <dbReference type="PROSITE-ProRule" id="PRU00335"/>
    </source>
</evidence>
<dbReference type="PANTHER" id="PTHR43479">
    <property type="entry name" value="ACREF/ENVCD OPERON REPRESSOR-RELATED"/>
    <property type="match status" value="1"/>
</dbReference>
<dbReference type="InterPro" id="IPR009057">
    <property type="entry name" value="Homeodomain-like_sf"/>
</dbReference>
<feature type="domain" description="HTH tetR-type" evidence="4">
    <location>
        <begin position="4"/>
        <end position="64"/>
    </location>
</feature>
<keyword evidence="1" id="KW-0678">Repressor</keyword>
<protein>
    <submittedName>
        <fullName evidence="5">TetR family transcriptional regulator</fullName>
    </submittedName>
</protein>
<evidence type="ECO:0000259" key="4">
    <source>
        <dbReference type="PROSITE" id="PS50977"/>
    </source>
</evidence>
<evidence type="ECO:0000256" key="1">
    <source>
        <dbReference type="ARBA" id="ARBA00022491"/>
    </source>
</evidence>
<gene>
    <name evidence="5" type="ORF">FLK61_37385</name>
</gene>
<proteinExistence type="predicted"/>
<dbReference type="InterPro" id="IPR041603">
    <property type="entry name" value="YvdT_C"/>
</dbReference>
<keyword evidence="2 3" id="KW-0238">DNA-binding</keyword>
<dbReference type="AlphaFoldDB" id="A0A859FHN8"/>
<organism evidence="5 6">
    <name type="scientific">Paenalkalicoccus suaedae</name>
    <dbReference type="NCBI Taxonomy" id="2592382"/>
    <lineage>
        <taxon>Bacteria</taxon>
        <taxon>Bacillati</taxon>
        <taxon>Bacillota</taxon>
        <taxon>Bacilli</taxon>
        <taxon>Bacillales</taxon>
        <taxon>Bacillaceae</taxon>
        <taxon>Paenalkalicoccus</taxon>
    </lineage>
</organism>
<keyword evidence="6" id="KW-1185">Reference proteome</keyword>
<dbReference type="RefSeq" id="WP_176010291.1">
    <property type="nucleotide sequence ID" value="NZ_CP041372.2"/>
</dbReference>
<dbReference type="PRINTS" id="PR00455">
    <property type="entry name" value="HTHTETR"/>
</dbReference>
<dbReference type="InterPro" id="IPR050624">
    <property type="entry name" value="HTH-type_Tx_Regulator"/>
</dbReference>
<dbReference type="Pfam" id="PF17934">
    <property type="entry name" value="TetR_C_26"/>
    <property type="match status" value="1"/>
</dbReference>
<dbReference type="Pfam" id="PF00440">
    <property type="entry name" value="TetR_N"/>
    <property type="match status" value="1"/>
</dbReference>
<evidence type="ECO:0000313" key="6">
    <source>
        <dbReference type="Proteomes" id="UP000318138"/>
    </source>
</evidence>
<feature type="DNA-binding region" description="H-T-H motif" evidence="3">
    <location>
        <begin position="27"/>
        <end position="46"/>
    </location>
</feature>
<sequence>MPHPQKYEQLLQAAMELIKENGFEKTSVSQIVKRAGVAQGTYYLYFSSKSEMVPAIATMILEEQLQRLQDHYTKKEPSKEALAEALVDSTFEITDEFKEFISFCYSGMALYYSFERWDDVYRPYYAWLEQTMEELGFGESMSVASIANLSVGLVEHGAEAYYLSNTQPHPPEQARQELLLFLKQAWR</sequence>
<evidence type="ECO:0000256" key="2">
    <source>
        <dbReference type="ARBA" id="ARBA00023125"/>
    </source>
</evidence>
<dbReference type="InterPro" id="IPR001647">
    <property type="entry name" value="HTH_TetR"/>
</dbReference>
<dbReference type="EMBL" id="CP041372">
    <property type="protein sequence ID" value="QKS72310.1"/>
    <property type="molecule type" value="Genomic_DNA"/>
</dbReference>
<dbReference type="SUPFAM" id="SSF46689">
    <property type="entry name" value="Homeodomain-like"/>
    <property type="match status" value="1"/>
</dbReference>
<name>A0A859FHN8_9BACI</name>
<accession>A0A859FHN8</accession>
<dbReference type="Proteomes" id="UP000318138">
    <property type="component" value="Chromosome"/>
</dbReference>
<dbReference type="PROSITE" id="PS50977">
    <property type="entry name" value="HTH_TETR_2"/>
    <property type="match status" value="1"/>
</dbReference>
<dbReference type="Gene3D" id="1.10.357.10">
    <property type="entry name" value="Tetracycline Repressor, domain 2"/>
    <property type="match status" value="1"/>
</dbReference>